<dbReference type="Proteomes" id="UP000440367">
    <property type="component" value="Unassembled WGS sequence"/>
</dbReference>
<sequence>MWIFFSAALVVRTAHGRHWTRRIRQKITRMRWGKIINGILSQLADVPRRAQCLIDFSIMFAFFDTCCGTSFSDITC</sequence>
<name>A0A6A3UB84_9STRA</name>
<evidence type="ECO:0000313" key="10">
    <source>
        <dbReference type="Proteomes" id="UP000433483"/>
    </source>
</evidence>
<evidence type="ECO:0000313" key="4">
    <source>
        <dbReference type="EMBL" id="KAE9053253.1"/>
    </source>
</evidence>
<dbReference type="AlphaFoldDB" id="A0A6A3UB84"/>
<evidence type="ECO:0000313" key="11">
    <source>
        <dbReference type="Proteomes" id="UP000437068"/>
    </source>
</evidence>
<dbReference type="Proteomes" id="UP000433483">
    <property type="component" value="Unassembled WGS sequence"/>
</dbReference>
<evidence type="ECO:0000313" key="2">
    <source>
        <dbReference type="EMBL" id="KAE8916293.1"/>
    </source>
</evidence>
<dbReference type="Proteomes" id="UP000441208">
    <property type="component" value="Unassembled WGS sequence"/>
</dbReference>
<proteinExistence type="predicted"/>
<evidence type="ECO:0000313" key="12">
    <source>
        <dbReference type="Proteomes" id="UP000440367"/>
    </source>
</evidence>
<dbReference type="EMBL" id="QXGA01012433">
    <property type="protein sequence ID" value="KAE9053707.1"/>
    <property type="molecule type" value="Genomic_DNA"/>
</dbReference>
<evidence type="ECO:0000313" key="14">
    <source>
        <dbReference type="Proteomes" id="UP000441208"/>
    </source>
</evidence>
<dbReference type="EMBL" id="QXGB01011570">
    <property type="protein sequence ID" value="KAE9147618.1"/>
    <property type="molecule type" value="Genomic_DNA"/>
</dbReference>
<evidence type="ECO:0000313" key="8">
    <source>
        <dbReference type="EMBL" id="KAE9253988.1"/>
    </source>
</evidence>
<feature type="chain" id="PRO_5036166197" description="Secreted protein" evidence="1">
    <location>
        <begin position="17"/>
        <end position="76"/>
    </location>
</feature>
<evidence type="ECO:0000313" key="13">
    <source>
        <dbReference type="Proteomes" id="UP000440732"/>
    </source>
</evidence>
<dbReference type="EMBL" id="QXGF01010961">
    <property type="protein sequence ID" value="KAE8916293.1"/>
    <property type="molecule type" value="Genomic_DNA"/>
</dbReference>
<comment type="caution">
    <text evidence="6">The sequence shown here is derived from an EMBL/GenBank/DDBJ whole genome shotgun (WGS) entry which is preliminary data.</text>
</comment>
<evidence type="ECO:0008006" key="16">
    <source>
        <dbReference type="Google" id="ProtNLM"/>
    </source>
</evidence>
<evidence type="ECO:0000256" key="1">
    <source>
        <dbReference type="SAM" id="SignalP"/>
    </source>
</evidence>
<organism evidence="6 10">
    <name type="scientific">Phytophthora fragariae</name>
    <dbReference type="NCBI Taxonomy" id="53985"/>
    <lineage>
        <taxon>Eukaryota</taxon>
        <taxon>Sar</taxon>
        <taxon>Stramenopiles</taxon>
        <taxon>Oomycota</taxon>
        <taxon>Peronosporomycetes</taxon>
        <taxon>Peronosporales</taxon>
        <taxon>Peronosporaceae</taxon>
        <taxon>Phytophthora</taxon>
    </lineage>
</organism>
<protein>
    <recommendedName>
        <fullName evidence="16">Secreted protein</fullName>
    </recommendedName>
</protein>
<keyword evidence="10" id="KW-1185">Reference proteome</keyword>
<dbReference type="EMBL" id="QXGE01012340">
    <property type="protein sequence ID" value="KAE9253988.1"/>
    <property type="molecule type" value="Genomic_DNA"/>
</dbReference>
<dbReference type="Proteomes" id="UP000437068">
    <property type="component" value="Unassembled WGS sequence"/>
</dbReference>
<dbReference type="EMBL" id="QXFW01012409">
    <property type="protein sequence ID" value="KAE8951066.1"/>
    <property type="molecule type" value="Genomic_DNA"/>
</dbReference>
<accession>A0A6A3UB84</accession>
<dbReference type="Proteomes" id="UP000460718">
    <property type="component" value="Unassembled WGS sequence"/>
</dbReference>
<dbReference type="Proteomes" id="UP000429523">
    <property type="component" value="Unassembled WGS sequence"/>
</dbReference>
<dbReference type="Proteomes" id="UP000440732">
    <property type="component" value="Unassembled WGS sequence"/>
</dbReference>
<dbReference type="EMBL" id="QXFZ01011350">
    <property type="protein sequence ID" value="KAE9053253.1"/>
    <property type="molecule type" value="Genomic_DNA"/>
</dbReference>
<reference evidence="9 10" key="1">
    <citation type="submission" date="2018-08" db="EMBL/GenBank/DDBJ databases">
        <title>Genomic investigation of the strawberry pathogen Phytophthora fragariae indicates pathogenicity is determined by transcriptional variation in three key races.</title>
        <authorList>
            <person name="Adams T.M."/>
            <person name="Armitage A.D."/>
            <person name="Sobczyk M.K."/>
            <person name="Bates H.J."/>
            <person name="Dunwell J.M."/>
            <person name="Nellist C.F."/>
            <person name="Harrison R.J."/>
        </authorList>
    </citation>
    <scope>NUCLEOTIDE SEQUENCE [LARGE SCALE GENOMIC DNA]</scope>
    <source>
        <strain evidence="8 11">A4</strain>
        <strain evidence="7 12">BC-1</strain>
        <strain evidence="6 10">NOV-27</strain>
        <strain evidence="5 13">NOV-5</strain>
        <strain evidence="4 14">NOV-71</strain>
        <strain evidence="2 9">NOV-9</strain>
        <strain evidence="3 15">SCRP245</strain>
    </source>
</reference>
<dbReference type="EMBL" id="QXGD01010722">
    <property type="protein sequence ID" value="KAE9156748.1"/>
    <property type="molecule type" value="Genomic_DNA"/>
</dbReference>
<gene>
    <name evidence="8" type="ORF">PF001_g33410</name>
    <name evidence="7" type="ORF">PF002_g33532</name>
    <name evidence="6" type="ORF">PF005_g33608</name>
    <name evidence="5" type="ORF">PF006_g33474</name>
    <name evidence="4" type="ORF">PF007_g33002</name>
    <name evidence="2" type="ORF">PF009_g33381</name>
    <name evidence="3" type="ORF">PF011_g33065</name>
</gene>
<evidence type="ECO:0000313" key="7">
    <source>
        <dbReference type="EMBL" id="KAE9156748.1"/>
    </source>
</evidence>
<keyword evidence="1" id="KW-0732">Signal</keyword>
<evidence type="ECO:0000313" key="9">
    <source>
        <dbReference type="Proteomes" id="UP000429523"/>
    </source>
</evidence>
<feature type="signal peptide" evidence="1">
    <location>
        <begin position="1"/>
        <end position="16"/>
    </location>
</feature>
<evidence type="ECO:0000313" key="5">
    <source>
        <dbReference type="EMBL" id="KAE9053707.1"/>
    </source>
</evidence>
<evidence type="ECO:0000313" key="6">
    <source>
        <dbReference type="EMBL" id="KAE9147618.1"/>
    </source>
</evidence>
<evidence type="ECO:0000313" key="15">
    <source>
        <dbReference type="Proteomes" id="UP000460718"/>
    </source>
</evidence>
<evidence type="ECO:0000313" key="3">
    <source>
        <dbReference type="EMBL" id="KAE8951066.1"/>
    </source>
</evidence>